<dbReference type="AlphaFoldDB" id="A0A428IUB6"/>
<proteinExistence type="predicted"/>
<dbReference type="Pfam" id="PF22768">
    <property type="entry name" value="SPP1_Dit"/>
    <property type="match status" value="1"/>
</dbReference>
<evidence type="ECO:0000259" key="1">
    <source>
        <dbReference type="Pfam" id="PF05709"/>
    </source>
</evidence>
<comment type="caution">
    <text evidence="3">The sequence shown here is derived from an EMBL/GenBank/DDBJ whole genome shotgun (WGS) entry which is preliminary data.</text>
</comment>
<dbReference type="InterPro" id="IPR006520">
    <property type="entry name" value="Dit_BPSPP_N"/>
</dbReference>
<protein>
    <submittedName>
        <fullName evidence="3">Phage tail protein</fullName>
    </submittedName>
</protein>
<gene>
    <name evidence="3" type="ORF">D8800_06965</name>
</gene>
<evidence type="ECO:0000259" key="2">
    <source>
        <dbReference type="Pfam" id="PF22768"/>
    </source>
</evidence>
<sequence length="261" mass="30345">MYTFNDTIRGTPTFNSGLEVRFGDVSLNREMNNEDGTFFVANTTGRDVLDFHHETATIKGRDGQYLYGATYKEREIEIQVKLTGFTDSGMRKQYERLNRLLFSRKAKKLVFGDDSERYYKAIFSKVKKPELEDANDTVIKLHFICHDPFKYTEPKTATTNKITYNGDFPTEPILRLTTQAGSEIRILHLETQRYIRLKTTYIQGSNLLVNCETREIKLNDRNELMNFDMVNSRYFKLQKGVNTFQVVGALLNSIEYKEVFA</sequence>
<dbReference type="Gene3D" id="2.40.30.200">
    <property type="match status" value="1"/>
</dbReference>
<organism evidence="3 4">
    <name type="scientific">Streptococcus oralis</name>
    <dbReference type="NCBI Taxonomy" id="1303"/>
    <lineage>
        <taxon>Bacteria</taxon>
        <taxon>Bacillati</taxon>
        <taxon>Bacillota</taxon>
        <taxon>Bacilli</taxon>
        <taxon>Lactobacillales</taxon>
        <taxon>Streptococcaceae</taxon>
        <taxon>Streptococcus</taxon>
    </lineage>
</organism>
<dbReference type="Pfam" id="PF05709">
    <property type="entry name" value="Sipho_tail"/>
    <property type="match status" value="1"/>
</dbReference>
<reference evidence="3 4" key="1">
    <citation type="submission" date="2018-11" db="EMBL/GenBank/DDBJ databases">
        <title>Species Designations Belie Phenotypic and Genotypic Heterogeneity in Oral Streptococci.</title>
        <authorList>
            <person name="Velsko I."/>
        </authorList>
    </citation>
    <scope>NUCLEOTIDE SEQUENCE [LARGE SCALE GENOMIC DNA]</scope>
    <source>
        <strain evidence="3 4">BCC05</strain>
    </source>
</reference>
<evidence type="ECO:0000313" key="4">
    <source>
        <dbReference type="Proteomes" id="UP000269220"/>
    </source>
</evidence>
<feature type="domain" description="Siphovirus-type tail component C-terminal" evidence="2">
    <location>
        <begin position="165"/>
        <end position="259"/>
    </location>
</feature>
<dbReference type="EMBL" id="RMVN01000008">
    <property type="protein sequence ID" value="RSK21260.1"/>
    <property type="molecule type" value="Genomic_DNA"/>
</dbReference>
<feature type="domain" description="Siphovirus-type tail component RIFT-related" evidence="1">
    <location>
        <begin position="50"/>
        <end position="143"/>
    </location>
</feature>
<evidence type="ECO:0000313" key="3">
    <source>
        <dbReference type="EMBL" id="RSK21260.1"/>
    </source>
</evidence>
<dbReference type="Gene3D" id="2.60.120.860">
    <property type="match status" value="1"/>
</dbReference>
<name>A0A428IUB6_STROR</name>
<accession>A0A428IUB6</accession>
<dbReference type="Proteomes" id="UP000269220">
    <property type="component" value="Unassembled WGS sequence"/>
</dbReference>
<dbReference type="NCBIfam" id="TIGR01633">
    <property type="entry name" value="phi3626_gp14_N"/>
    <property type="match status" value="1"/>
</dbReference>
<dbReference type="InterPro" id="IPR054738">
    <property type="entry name" value="Siphovirus-type_tail_C"/>
</dbReference>
<dbReference type="InterPro" id="IPR008841">
    <property type="entry name" value="Siphovirus-type_tail_N"/>
</dbReference>